<dbReference type="Pfam" id="PF01036">
    <property type="entry name" value="Bac_rhodopsin"/>
    <property type="match status" value="1"/>
</dbReference>
<keyword evidence="10" id="KW-0675">Receptor</keyword>
<feature type="transmembrane region" description="Helical" evidence="12">
    <location>
        <begin position="91"/>
        <end position="115"/>
    </location>
</feature>
<dbReference type="GeneID" id="33555091"/>
<keyword evidence="8" id="KW-0157">Chromophore</keyword>
<evidence type="ECO:0000256" key="8">
    <source>
        <dbReference type="ARBA" id="ARBA00022991"/>
    </source>
</evidence>
<evidence type="ECO:0000256" key="3">
    <source>
        <dbReference type="ARBA" id="ARBA00022543"/>
    </source>
</evidence>
<keyword evidence="5 12" id="KW-0812">Transmembrane</keyword>
<dbReference type="InterPro" id="IPR001425">
    <property type="entry name" value="Arc/bac/fun_rhodopsins"/>
</dbReference>
<dbReference type="RefSeq" id="XP_021872082.1">
    <property type="nucleotide sequence ID" value="XM_022013283.1"/>
</dbReference>
<dbReference type="PANTHER" id="PTHR28286">
    <property type="match status" value="1"/>
</dbReference>
<dbReference type="PRINTS" id="PR00251">
    <property type="entry name" value="BACTRLOPSIN"/>
</dbReference>
<dbReference type="InParanoid" id="A0A1Y1UJB4"/>
<dbReference type="PANTHER" id="PTHR28286:SF2">
    <property type="entry name" value="BACTERIORHODOPSIN _OPSIN, NOPA (EUROFUNG)"/>
    <property type="match status" value="1"/>
</dbReference>
<keyword evidence="6" id="KW-0681">Retinal protein</keyword>
<evidence type="ECO:0000313" key="14">
    <source>
        <dbReference type="Proteomes" id="UP000193218"/>
    </source>
</evidence>
<comment type="caution">
    <text evidence="13">The sequence shown here is derived from an EMBL/GenBank/DDBJ whole genome shotgun (WGS) entry which is preliminary data.</text>
</comment>
<organism evidence="13 14">
    <name type="scientific">Kockovaella imperatae</name>
    <dbReference type="NCBI Taxonomy" id="4999"/>
    <lineage>
        <taxon>Eukaryota</taxon>
        <taxon>Fungi</taxon>
        <taxon>Dikarya</taxon>
        <taxon>Basidiomycota</taxon>
        <taxon>Agaricomycotina</taxon>
        <taxon>Tremellomycetes</taxon>
        <taxon>Tremellales</taxon>
        <taxon>Cuniculitremaceae</taxon>
        <taxon>Kockovaella</taxon>
    </lineage>
</organism>
<feature type="transmembrane region" description="Helical" evidence="12">
    <location>
        <begin position="163"/>
        <end position="183"/>
    </location>
</feature>
<dbReference type="GO" id="GO:0005886">
    <property type="term" value="C:plasma membrane"/>
    <property type="evidence" value="ECO:0007669"/>
    <property type="project" value="TreeGrafter"/>
</dbReference>
<reference evidence="13 14" key="1">
    <citation type="submission" date="2017-03" db="EMBL/GenBank/DDBJ databases">
        <title>Widespread Adenine N6-methylation of Active Genes in Fungi.</title>
        <authorList>
            <consortium name="DOE Joint Genome Institute"/>
            <person name="Mondo S.J."/>
            <person name="Dannebaum R.O."/>
            <person name="Kuo R.C."/>
            <person name="Louie K.B."/>
            <person name="Bewick A.J."/>
            <person name="Labutti K."/>
            <person name="Haridas S."/>
            <person name="Kuo A."/>
            <person name="Salamov A."/>
            <person name="Ahrendt S.R."/>
            <person name="Lau R."/>
            <person name="Bowen B.P."/>
            <person name="Lipzen A."/>
            <person name="Sullivan W."/>
            <person name="Andreopoulos W.B."/>
            <person name="Clum A."/>
            <person name="Lindquist E."/>
            <person name="Daum C."/>
            <person name="Northen T.R."/>
            <person name="Ramamoorthy G."/>
            <person name="Schmitz R.J."/>
            <person name="Gryganskyi A."/>
            <person name="Culley D."/>
            <person name="Magnuson J."/>
            <person name="James T.Y."/>
            <person name="O'Malley M.A."/>
            <person name="Stajich J.E."/>
            <person name="Spatafora J.W."/>
            <person name="Visel A."/>
            <person name="Grigoriev I.V."/>
        </authorList>
    </citation>
    <scope>NUCLEOTIDE SEQUENCE [LARGE SCALE GENOMIC DNA]</scope>
    <source>
        <strain evidence="13 14">NRRL Y-17943</strain>
    </source>
</reference>
<dbReference type="GO" id="GO:0005216">
    <property type="term" value="F:monoatomic ion channel activity"/>
    <property type="evidence" value="ECO:0007669"/>
    <property type="project" value="InterPro"/>
</dbReference>
<feature type="transmembrane region" description="Helical" evidence="12">
    <location>
        <begin position="135"/>
        <end position="156"/>
    </location>
</feature>
<dbReference type="EMBL" id="NBSH01000004">
    <property type="protein sequence ID" value="ORX38160.1"/>
    <property type="molecule type" value="Genomic_DNA"/>
</dbReference>
<comment type="subcellular location">
    <subcellularLocation>
        <location evidence="1">Membrane</location>
        <topology evidence="1">Multi-pass membrane protein</topology>
    </subcellularLocation>
</comment>
<gene>
    <name evidence="13" type="ORF">BD324DRAFT_577895</name>
</gene>
<keyword evidence="14" id="KW-1185">Reference proteome</keyword>
<dbReference type="GO" id="GO:0005783">
    <property type="term" value="C:endoplasmic reticulum"/>
    <property type="evidence" value="ECO:0007669"/>
    <property type="project" value="TreeGrafter"/>
</dbReference>
<evidence type="ECO:0000256" key="1">
    <source>
        <dbReference type="ARBA" id="ARBA00004141"/>
    </source>
</evidence>
<evidence type="ECO:0000256" key="11">
    <source>
        <dbReference type="SAM" id="MobiDB-lite"/>
    </source>
</evidence>
<evidence type="ECO:0000256" key="9">
    <source>
        <dbReference type="ARBA" id="ARBA00023136"/>
    </source>
</evidence>
<feature type="transmembrane region" description="Helical" evidence="12">
    <location>
        <begin position="264"/>
        <end position="285"/>
    </location>
</feature>
<dbReference type="GO" id="GO:0007602">
    <property type="term" value="P:phototransduction"/>
    <property type="evidence" value="ECO:0007669"/>
    <property type="project" value="UniProtKB-KW"/>
</dbReference>
<evidence type="ECO:0000256" key="2">
    <source>
        <dbReference type="ARBA" id="ARBA00008130"/>
    </source>
</evidence>
<dbReference type="InterPro" id="IPR018229">
    <property type="entry name" value="Rhodopsin_retinal_BS"/>
</dbReference>
<dbReference type="PROSITE" id="PS00950">
    <property type="entry name" value="BACTERIAL_OPSIN_1"/>
    <property type="match status" value="1"/>
</dbReference>
<comment type="similarity">
    <text evidence="2">Belongs to the archaeal/bacterial/fungal opsin family.</text>
</comment>
<protein>
    <submittedName>
        <fullName evidence="13">Uncharacterized protein</fullName>
    </submittedName>
</protein>
<dbReference type="Gene3D" id="1.20.1070.10">
    <property type="entry name" value="Rhodopsin 7-helix transmembrane proteins"/>
    <property type="match status" value="1"/>
</dbReference>
<dbReference type="GO" id="GO:0009881">
    <property type="term" value="F:photoreceptor activity"/>
    <property type="evidence" value="ECO:0007669"/>
    <property type="project" value="UniProtKB-KW"/>
</dbReference>
<evidence type="ECO:0000256" key="7">
    <source>
        <dbReference type="ARBA" id="ARBA00022989"/>
    </source>
</evidence>
<dbReference type="AlphaFoldDB" id="A0A1Y1UJB4"/>
<proteinExistence type="inferred from homology"/>
<sequence length="322" mass="35005">MDYFDFKGTPTGTITVSPPGGTGGHHKGGHHGAPGPLPTDDFPSPIPKLLHATKAGHTTLWVVFAIFTIGLIGLWPMALRVEKRARFFHGVSAGVLTIAMVSYLAMATGLGTTFVPIHNHAADASVYKYFREVYFARYIDWLFTTPLLLLSLAVLAGLSPADTVLVICADVFMIVTGLLGGLVPARWATGERSRWTWFTVSCIGFLVIWYVLITGGLRASKHRPSKTRGLFVLLSIMTFILWAAYPVVFALTEGANMVSVNTEVIAYAVLDVSAKVGFTYMLLLVHTHGEDDTWTLPEWFVTHRHGHGSDGRGGYGAIGNDD</sequence>
<keyword evidence="9 12" id="KW-0472">Membrane</keyword>
<dbReference type="PROSITE" id="PS00327">
    <property type="entry name" value="BACTERIAL_OPSIN_RET"/>
    <property type="match status" value="1"/>
</dbReference>
<feature type="transmembrane region" description="Helical" evidence="12">
    <location>
        <begin position="59"/>
        <end position="79"/>
    </location>
</feature>
<evidence type="ECO:0000313" key="13">
    <source>
        <dbReference type="EMBL" id="ORX38160.1"/>
    </source>
</evidence>
<dbReference type="OrthoDB" id="536545at2759"/>
<name>A0A1Y1UJB4_9TREE</name>
<feature type="transmembrane region" description="Helical" evidence="12">
    <location>
        <begin position="229"/>
        <end position="252"/>
    </location>
</feature>
<evidence type="ECO:0000256" key="10">
    <source>
        <dbReference type="ARBA" id="ARBA00023170"/>
    </source>
</evidence>
<dbReference type="SMART" id="SM01021">
    <property type="entry name" value="Bac_rhodopsin"/>
    <property type="match status" value="1"/>
</dbReference>
<accession>A0A1Y1UJB4</accession>
<keyword evidence="3" id="KW-0600">Photoreceptor protein</keyword>
<keyword evidence="7 12" id="KW-1133">Transmembrane helix</keyword>
<evidence type="ECO:0000256" key="5">
    <source>
        <dbReference type="ARBA" id="ARBA00022692"/>
    </source>
</evidence>
<evidence type="ECO:0000256" key="12">
    <source>
        <dbReference type="SAM" id="Phobius"/>
    </source>
</evidence>
<feature type="region of interest" description="Disordered" evidence="11">
    <location>
        <begin position="1"/>
        <end position="38"/>
    </location>
</feature>
<feature type="transmembrane region" description="Helical" evidence="12">
    <location>
        <begin position="195"/>
        <end position="217"/>
    </location>
</feature>
<evidence type="ECO:0000256" key="6">
    <source>
        <dbReference type="ARBA" id="ARBA00022925"/>
    </source>
</evidence>
<keyword evidence="4" id="KW-0716">Sensory transduction</keyword>
<dbReference type="SUPFAM" id="SSF81321">
    <property type="entry name" value="Family A G protein-coupled receptor-like"/>
    <property type="match status" value="1"/>
</dbReference>
<dbReference type="Proteomes" id="UP000193218">
    <property type="component" value="Unassembled WGS sequence"/>
</dbReference>
<evidence type="ECO:0000256" key="4">
    <source>
        <dbReference type="ARBA" id="ARBA00022606"/>
    </source>
</evidence>